<accession>A0A934T0N5</accession>
<protein>
    <recommendedName>
        <fullName evidence="7">Flagellar protein</fullName>
    </recommendedName>
</protein>
<dbReference type="Proteomes" id="UP000622890">
    <property type="component" value="Unassembled WGS sequence"/>
</dbReference>
<keyword evidence="1 7" id="KW-1003">Cell membrane</keyword>
<dbReference type="NCBIfam" id="TIGR03500">
    <property type="entry name" value="FliO_TIGR"/>
    <property type="match status" value="1"/>
</dbReference>
<keyword evidence="5 7" id="KW-0975">Bacterial flagellum</keyword>
<feature type="compositionally biased region" description="Low complexity" evidence="8">
    <location>
        <begin position="90"/>
        <end position="100"/>
    </location>
</feature>
<gene>
    <name evidence="9" type="primary">fliO</name>
    <name evidence="9" type="ORF">JJB74_32320</name>
</gene>
<comment type="caution">
    <text evidence="9">The sequence shown here is derived from an EMBL/GenBank/DDBJ whole genome shotgun (WGS) entry which is preliminary data.</text>
</comment>
<organism evidence="9 10">
    <name type="scientific">Noviherbaspirillum pedocola</name>
    <dbReference type="NCBI Taxonomy" id="2801341"/>
    <lineage>
        <taxon>Bacteria</taxon>
        <taxon>Pseudomonadati</taxon>
        <taxon>Pseudomonadota</taxon>
        <taxon>Betaproteobacteria</taxon>
        <taxon>Burkholderiales</taxon>
        <taxon>Oxalobacteraceae</taxon>
        <taxon>Noviherbaspirillum</taxon>
    </lineage>
</organism>
<evidence type="ECO:0000256" key="7">
    <source>
        <dbReference type="RuleBase" id="RU362064"/>
    </source>
</evidence>
<comment type="subcellular location">
    <subcellularLocation>
        <location evidence="7">Cell membrane</location>
    </subcellularLocation>
    <subcellularLocation>
        <location evidence="7">Bacterial flagellum basal body</location>
    </subcellularLocation>
</comment>
<evidence type="ECO:0000256" key="2">
    <source>
        <dbReference type="ARBA" id="ARBA00022692"/>
    </source>
</evidence>
<dbReference type="PANTHER" id="PTHR38766:SF1">
    <property type="entry name" value="FLAGELLAR PROTEIN FLIO"/>
    <property type="match status" value="1"/>
</dbReference>
<feature type="compositionally biased region" description="Low complexity" evidence="8">
    <location>
        <begin position="60"/>
        <end position="80"/>
    </location>
</feature>
<feature type="transmembrane region" description="Helical" evidence="7">
    <location>
        <begin position="111"/>
        <end position="132"/>
    </location>
</feature>
<comment type="similarity">
    <text evidence="6 7">Belongs to the FliO/MopB family.</text>
</comment>
<dbReference type="GO" id="GO:0044781">
    <property type="term" value="P:bacterial-type flagellum organization"/>
    <property type="evidence" value="ECO:0007669"/>
    <property type="project" value="UniProtKB-UniRule"/>
</dbReference>
<dbReference type="PANTHER" id="PTHR38766">
    <property type="entry name" value="FLAGELLAR PROTEIN FLIO"/>
    <property type="match status" value="1"/>
</dbReference>
<evidence type="ECO:0000256" key="8">
    <source>
        <dbReference type="SAM" id="MobiDB-lite"/>
    </source>
</evidence>
<keyword evidence="3 7" id="KW-1133">Transmembrane helix</keyword>
<proteinExistence type="inferred from homology"/>
<sequence>MVLATLIAGSAVAAEPAPPGAAIGAAAQVVQPSAGTQAAPADATAQSGAGAHGGVEDAAKTATGAPPSAGTGSAQSSAAPVTNPPAAQKPAANTPATASVTSAAPGSAASLLQVIFGLIVVLGLLGAALWALKRFGGVRMAGGAPLKIIGGVSVGSREKVLVLEVGDQWLVVGVAPGRVSMLTTLPRGEQRDAESQRPAPDFGAWLKQTLEKRNVK</sequence>
<keyword evidence="10" id="KW-1185">Reference proteome</keyword>
<dbReference type="GO" id="GO:0009425">
    <property type="term" value="C:bacterial-type flagellum basal body"/>
    <property type="evidence" value="ECO:0007669"/>
    <property type="project" value="UniProtKB-SubCell"/>
</dbReference>
<keyword evidence="2 7" id="KW-0812">Transmembrane</keyword>
<evidence type="ECO:0000313" key="10">
    <source>
        <dbReference type="Proteomes" id="UP000622890"/>
    </source>
</evidence>
<dbReference type="EMBL" id="JAEPBG010000048">
    <property type="protein sequence ID" value="MBK4739297.1"/>
    <property type="molecule type" value="Genomic_DNA"/>
</dbReference>
<dbReference type="InterPro" id="IPR052205">
    <property type="entry name" value="FliO/MopB"/>
</dbReference>
<evidence type="ECO:0000256" key="5">
    <source>
        <dbReference type="ARBA" id="ARBA00023143"/>
    </source>
</evidence>
<feature type="region of interest" description="Disordered" evidence="8">
    <location>
        <begin position="37"/>
        <end position="100"/>
    </location>
</feature>
<keyword evidence="4 7" id="KW-0472">Membrane</keyword>
<reference evidence="9" key="1">
    <citation type="submission" date="2021-01" db="EMBL/GenBank/DDBJ databases">
        <title>Genome sequence of strain Noviherbaspirillum sp. DKR-6.</title>
        <authorList>
            <person name="Chaudhary D.K."/>
        </authorList>
    </citation>
    <scope>NUCLEOTIDE SEQUENCE</scope>
    <source>
        <strain evidence="9">DKR-6</strain>
    </source>
</reference>
<dbReference type="AlphaFoldDB" id="A0A934T0N5"/>
<evidence type="ECO:0000256" key="1">
    <source>
        <dbReference type="ARBA" id="ARBA00022475"/>
    </source>
</evidence>
<evidence type="ECO:0000256" key="3">
    <source>
        <dbReference type="ARBA" id="ARBA00022989"/>
    </source>
</evidence>
<name>A0A934T0N5_9BURK</name>
<evidence type="ECO:0000313" key="9">
    <source>
        <dbReference type="EMBL" id="MBK4739297.1"/>
    </source>
</evidence>
<dbReference type="InterPro" id="IPR022781">
    <property type="entry name" value="Flagellar_biosynth_FliO"/>
</dbReference>
<keyword evidence="9" id="KW-0966">Cell projection</keyword>
<keyword evidence="9" id="KW-0282">Flagellum</keyword>
<keyword evidence="9" id="KW-0969">Cilium</keyword>
<evidence type="ECO:0000256" key="4">
    <source>
        <dbReference type="ARBA" id="ARBA00023136"/>
    </source>
</evidence>
<dbReference type="Pfam" id="PF04347">
    <property type="entry name" value="FliO"/>
    <property type="match status" value="1"/>
</dbReference>
<dbReference type="GO" id="GO:0005886">
    <property type="term" value="C:plasma membrane"/>
    <property type="evidence" value="ECO:0007669"/>
    <property type="project" value="UniProtKB-SubCell"/>
</dbReference>
<evidence type="ECO:0000256" key="6">
    <source>
        <dbReference type="ARBA" id="ARBA00037937"/>
    </source>
</evidence>
<feature type="compositionally biased region" description="Low complexity" evidence="8">
    <location>
        <begin position="37"/>
        <end position="49"/>
    </location>
</feature>